<feature type="transmembrane region" description="Helical" evidence="1">
    <location>
        <begin position="205"/>
        <end position="227"/>
    </location>
</feature>
<dbReference type="RefSeq" id="WP_257920608.1">
    <property type="nucleotide sequence ID" value="NZ_JAMXQV010000006.1"/>
</dbReference>
<feature type="transmembrane region" description="Helical" evidence="1">
    <location>
        <begin position="122"/>
        <end position="139"/>
    </location>
</feature>
<accession>A0A9X2SJ15</accession>
<keyword evidence="1" id="KW-0472">Membrane</keyword>
<sequence>MLAETTNVEQPSAERSTARAWWLPVFGAVLGAGVFLLVRGSLTDDGYITLAYARNLALHGEWGLIPGSPANSATSPLNVLLLGALTLVTRVVGSPHPVVALGILTVLCGGALGWAWQRLGRALALPAAAGVLGITLVLLNPFVLSAIGLEVLLIPAVLLVLTVFAVEGRPVLFGVTAGLTVLTRLDLVLFVLVIAASTPAIRRRLWPAAGCAALTAAPWFIVSWVAFGSLVPDTLAIKQTQAGLFAPWSYSTGPVMYYLGWPITVLVSFVPALFGVLALIGWATARFGVRWPDFPALGPVAALGGGGILYYVAYSFIGVGPFHWYYVAPMTAAGAFGVAAFGVWYAQTRERPALRTGPPVLALGLTGALVLGGAAVDAAQGVPWPSPVVFGNWASARDYARVGGELGPRLAGATVASPGEIGTLAYFCECAIIDEFSDRGRAVELVEKRIATANPLMSLALRVNYHWLDRSITPRVVDYRLQYKSGPATGPDSWQVQSAAKGVGHFTLSREG</sequence>
<keyword evidence="1" id="KW-0812">Transmembrane</keyword>
<comment type="caution">
    <text evidence="2">The sequence shown here is derived from an EMBL/GenBank/DDBJ whole genome shotgun (WGS) entry which is preliminary data.</text>
</comment>
<keyword evidence="1" id="KW-1133">Transmembrane helix</keyword>
<gene>
    <name evidence="2" type="ORF">M8542_14255</name>
</gene>
<feature type="transmembrane region" description="Helical" evidence="1">
    <location>
        <begin position="98"/>
        <end position="116"/>
    </location>
</feature>
<feature type="transmembrane region" description="Helical" evidence="1">
    <location>
        <begin position="146"/>
        <end position="166"/>
    </location>
</feature>
<feature type="transmembrane region" description="Helical" evidence="1">
    <location>
        <begin position="294"/>
        <end position="317"/>
    </location>
</feature>
<dbReference type="Proteomes" id="UP001144096">
    <property type="component" value="Unassembled WGS sequence"/>
</dbReference>
<feature type="transmembrane region" description="Helical" evidence="1">
    <location>
        <begin position="258"/>
        <end position="282"/>
    </location>
</feature>
<dbReference type="AlphaFoldDB" id="A0A9X2SJ15"/>
<reference evidence="2" key="1">
    <citation type="submission" date="2022-06" db="EMBL/GenBank/DDBJ databases">
        <title>Amycolatopsis iheyaensis sp. nov., a new species of the genus Amycolatopsis isolated from soil in Iheya island, Japan.</title>
        <authorList>
            <person name="Ngamcharungchit C."/>
            <person name="Kanto H."/>
            <person name="Take A."/>
            <person name="Intra B."/>
            <person name="Matsumoto A."/>
            <person name="Panbangred W."/>
            <person name="Inahashi Y."/>
        </authorList>
    </citation>
    <scope>NUCLEOTIDE SEQUENCE</scope>
    <source>
        <strain evidence="2">OK19-0408</strain>
    </source>
</reference>
<evidence type="ECO:0000313" key="3">
    <source>
        <dbReference type="Proteomes" id="UP001144096"/>
    </source>
</evidence>
<feature type="transmembrane region" description="Helical" evidence="1">
    <location>
        <begin position="20"/>
        <end position="38"/>
    </location>
</feature>
<dbReference type="EMBL" id="JAMXQV010000006">
    <property type="protein sequence ID" value="MCR6483984.1"/>
    <property type="molecule type" value="Genomic_DNA"/>
</dbReference>
<feature type="transmembrane region" description="Helical" evidence="1">
    <location>
        <begin position="172"/>
        <end position="193"/>
    </location>
</feature>
<name>A0A9X2SJ15_9PSEU</name>
<feature type="transmembrane region" description="Helical" evidence="1">
    <location>
        <begin position="323"/>
        <end position="346"/>
    </location>
</feature>
<proteinExistence type="predicted"/>
<evidence type="ECO:0000256" key="1">
    <source>
        <dbReference type="SAM" id="Phobius"/>
    </source>
</evidence>
<keyword evidence="3" id="KW-1185">Reference proteome</keyword>
<evidence type="ECO:0000313" key="2">
    <source>
        <dbReference type="EMBL" id="MCR6483984.1"/>
    </source>
</evidence>
<protein>
    <submittedName>
        <fullName evidence="2">Uncharacterized protein</fullName>
    </submittedName>
</protein>
<organism evidence="2 3">
    <name type="scientific">Amycolatopsis iheyensis</name>
    <dbReference type="NCBI Taxonomy" id="2945988"/>
    <lineage>
        <taxon>Bacteria</taxon>
        <taxon>Bacillati</taxon>
        <taxon>Actinomycetota</taxon>
        <taxon>Actinomycetes</taxon>
        <taxon>Pseudonocardiales</taxon>
        <taxon>Pseudonocardiaceae</taxon>
        <taxon>Amycolatopsis</taxon>
    </lineage>
</organism>